<dbReference type="RefSeq" id="WP_185679279.1">
    <property type="nucleotide sequence ID" value="NZ_JACLAX010000008.1"/>
</dbReference>
<feature type="region of interest" description="Disordered" evidence="1">
    <location>
        <begin position="71"/>
        <end position="90"/>
    </location>
</feature>
<evidence type="ECO:0008006" key="5">
    <source>
        <dbReference type="Google" id="ProtNLM"/>
    </source>
</evidence>
<organism evidence="3 4">
    <name type="scientific">Novosphingobium piscinae</name>
    <dbReference type="NCBI Taxonomy" id="1507448"/>
    <lineage>
        <taxon>Bacteria</taxon>
        <taxon>Pseudomonadati</taxon>
        <taxon>Pseudomonadota</taxon>
        <taxon>Alphaproteobacteria</taxon>
        <taxon>Sphingomonadales</taxon>
        <taxon>Sphingomonadaceae</taxon>
        <taxon>Novosphingobium</taxon>
    </lineage>
</organism>
<evidence type="ECO:0000256" key="1">
    <source>
        <dbReference type="SAM" id="MobiDB-lite"/>
    </source>
</evidence>
<dbReference type="EMBL" id="JACLAX010000008">
    <property type="protein sequence ID" value="MBC2669411.1"/>
    <property type="molecule type" value="Genomic_DNA"/>
</dbReference>
<protein>
    <recommendedName>
        <fullName evidence="5">DUF2946 domain-containing protein</fullName>
    </recommendedName>
</protein>
<accession>A0A7X1FYN2</accession>
<proteinExistence type="predicted"/>
<reference evidence="3 4" key="1">
    <citation type="submission" date="2020-08" db="EMBL/GenBank/DDBJ databases">
        <title>The genome sequence of type strain Novosphingobium piscinae KCTC 42194.</title>
        <authorList>
            <person name="Liu Y."/>
        </authorList>
    </citation>
    <scope>NUCLEOTIDE SEQUENCE [LARGE SCALE GENOMIC DNA]</scope>
    <source>
        <strain evidence="3 4">KCTC 42194</strain>
    </source>
</reference>
<evidence type="ECO:0000313" key="3">
    <source>
        <dbReference type="EMBL" id="MBC2669411.1"/>
    </source>
</evidence>
<sequence length="147" mass="14604">MLGRLLAFLLICGLALPAMAMPLHCAPLPDCHAAATAQTHGRADAGASAMASAHHRAGPGTAMPAGMDHAGMGHASDARESAPAPTEPAAHHGAAMKDCLGCAALREPAAPLAAHMVLAGLPPATPALVALQGHPAVPETPPPRRLS</sequence>
<feature type="signal peptide" evidence="2">
    <location>
        <begin position="1"/>
        <end position="20"/>
    </location>
</feature>
<keyword evidence="4" id="KW-1185">Reference proteome</keyword>
<dbReference type="AlphaFoldDB" id="A0A7X1FYN2"/>
<name>A0A7X1FYN2_9SPHN</name>
<comment type="caution">
    <text evidence="3">The sequence shown here is derived from an EMBL/GenBank/DDBJ whole genome shotgun (WGS) entry which is preliminary data.</text>
</comment>
<gene>
    <name evidence="3" type="ORF">H7F53_09675</name>
</gene>
<keyword evidence="2" id="KW-0732">Signal</keyword>
<dbReference type="Proteomes" id="UP000551327">
    <property type="component" value="Unassembled WGS sequence"/>
</dbReference>
<feature type="chain" id="PRO_5030526154" description="DUF2946 domain-containing protein" evidence="2">
    <location>
        <begin position="21"/>
        <end position="147"/>
    </location>
</feature>
<evidence type="ECO:0000313" key="4">
    <source>
        <dbReference type="Proteomes" id="UP000551327"/>
    </source>
</evidence>
<evidence type="ECO:0000256" key="2">
    <source>
        <dbReference type="SAM" id="SignalP"/>
    </source>
</evidence>